<comment type="caution">
    <text evidence="3">The sequence shown here is derived from an EMBL/GenBank/DDBJ whole genome shotgun (WGS) entry which is preliminary data.</text>
</comment>
<keyword evidence="4" id="KW-1185">Reference proteome</keyword>
<dbReference type="AlphaFoldDB" id="A0A3B0A672"/>
<evidence type="ECO:0000256" key="1">
    <source>
        <dbReference type="SAM" id="MobiDB-lite"/>
    </source>
</evidence>
<feature type="region of interest" description="Disordered" evidence="1">
    <location>
        <begin position="24"/>
        <end position="43"/>
    </location>
</feature>
<organism evidence="3 4">
    <name type="scientific">Micromonospora costi</name>
    <dbReference type="NCBI Taxonomy" id="1530042"/>
    <lineage>
        <taxon>Bacteria</taxon>
        <taxon>Bacillati</taxon>
        <taxon>Actinomycetota</taxon>
        <taxon>Actinomycetes</taxon>
        <taxon>Micromonosporales</taxon>
        <taxon>Micromonosporaceae</taxon>
        <taxon>Micromonospora</taxon>
    </lineage>
</organism>
<feature type="compositionally biased region" description="Basic and acidic residues" evidence="1">
    <location>
        <begin position="27"/>
        <end position="43"/>
    </location>
</feature>
<name>A0A3B0A672_9ACTN</name>
<sequence length="77" mass="8328">MSAPKRRRVGTKFLPATPAAVQPLELDIDRDHDGDGDGDGDERSAVRDALLDYGPFVALLALLGLAVAWVIQMVVQR</sequence>
<keyword evidence="2" id="KW-0472">Membrane</keyword>
<gene>
    <name evidence="3" type="ORF">D7193_15015</name>
</gene>
<evidence type="ECO:0000256" key="2">
    <source>
        <dbReference type="SAM" id="Phobius"/>
    </source>
</evidence>
<keyword evidence="2" id="KW-0812">Transmembrane</keyword>
<protein>
    <submittedName>
        <fullName evidence="3">Uncharacterized protein</fullName>
    </submittedName>
</protein>
<dbReference type="Proteomes" id="UP000279968">
    <property type="component" value="Unassembled WGS sequence"/>
</dbReference>
<accession>A0A3B0A672</accession>
<feature type="transmembrane region" description="Helical" evidence="2">
    <location>
        <begin position="53"/>
        <end position="75"/>
    </location>
</feature>
<proteinExistence type="predicted"/>
<dbReference type="RefSeq" id="WP_120780082.1">
    <property type="nucleotide sequence ID" value="NZ_JBHLUP010000002.1"/>
</dbReference>
<evidence type="ECO:0000313" key="3">
    <source>
        <dbReference type="EMBL" id="RKN55899.1"/>
    </source>
</evidence>
<reference evidence="3 4" key="1">
    <citation type="journal article" date="2015" name="Int. J. Syst. Evol. Microbiol.">
        <title>Micromonospora costi sp. nov., isolated from a leaf of Costus speciosus.</title>
        <authorList>
            <person name="Thawai C."/>
        </authorList>
    </citation>
    <scope>NUCLEOTIDE SEQUENCE [LARGE SCALE GENOMIC DNA]</scope>
    <source>
        <strain evidence="3 4">CS1-12</strain>
    </source>
</reference>
<dbReference type="EMBL" id="RBAN01000002">
    <property type="protein sequence ID" value="RKN55899.1"/>
    <property type="molecule type" value="Genomic_DNA"/>
</dbReference>
<keyword evidence="2" id="KW-1133">Transmembrane helix</keyword>
<evidence type="ECO:0000313" key="4">
    <source>
        <dbReference type="Proteomes" id="UP000279968"/>
    </source>
</evidence>